<keyword evidence="3" id="KW-0238">DNA-binding</keyword>
<accession>A0A2N9EXV3</accession>
<dbReference type="PANTHER" id="PTHR35046:SF18">
    <property type="entry name" value="RNA-DIRECTED DNA POLYMERASE"/>
    <property type="match status" value="1"/>
</dbReference>
<dbReference type="InterPro" id="IPR036875">
    <property type="entry name" value="Znf_CCHC_sf"/>
</dbReference>
<feature type="domain" description="CCHC-type" evidence="5">
    <location>
        <begin position="211"/>
        <end position="227"/>
    </location>
</feature>
<dbReference type="InterPro" id="IPR001878">
    <property type="entry name" value="Znf_CCHC"/>
</dbReference>
<dbReference type="AlphaFoldDB" id="A0A2N9EXV3"/>
<evidence type="ECO:0000256" key="2">
    <source>
        <dbReference type="ARBA" id="ARBA00022750"/>
    </source>
</evidence>
<evidence type="ECO:0000256" key="3">
    <source>
        <dbReference type="ARBA" id="ARBA00023125"/>
    </source>
</evidence>
<dbReference type="SMART" id="SM00343">
    <property type="entry name" value="ZnF_C2HC"/>
    <property type="match status" value="1"/>
</dbReference>
<dbReference type="Pfam" id="PF17919">
    <property type="entry name" value="RT_RNaseH_2"/>
    <property type="match status" value="1"/>
</dbReference>
<dbReference type="CDD" id="cd00303">
    <property type="entry name" value="retropepsin_like"/>
    <property type="match status" value="1"/>
</dbReference>
<gene>
    <name evidence="6" type="ORF">FSB_LOCUS7564</name>
</gene>
<keyword evidence="1" id="KW-0645">Protease</keyword>
<dbReference type="Gene3D" id="3.30.70.270">
    <property type="match status" value="1"/>
</dbReference>
<keyword evidence="2" id="KW-0378">Hydrolase</keyword>
<protein>
    <recommendedName>
        <fullName evidence="5">CCHC-type domain-containing protein</fullName>
    </recommendedName>
</protein>
<dbReference type="SUPFAM" id="SSF56672">
    <property type="entry name" value="DNA/RNA polymerases"/>
    <property type="match status" value="1"/>
</dbReference>
<dbReference type="Gene3D" id="3.10.10.10">
    <property type="entry name" value="HIV Type 1 Reverse Transcriptase, subunit A, domain 1"/>
    <property type="match status" value="1"/>
</dbReference>
<dbReference type="Gene3D" id="4.10.60.10">
    <property type="entry name" value="Zinc finger, CCHC-type"/>
    <property type="match status" value="1"/>
</dbReference>
<dbReference type="InterPro" id="IPR000477">
    <property type="entry name" value="RT_dom"/>
</dbReference>
<keyword evidence="4" id="KW-0479">Metal-binding</keyword>
<dbReference type="SUPFAM" id="SSF57756">
    <property type="entry name" value="Retrovirus zinc finger-like domains"/>
    <property type="match status" value="1"/>
</dbReference>
<keyword evidence="4" id="KW-0862">Zinc</keyword>
<evidence type="ECO:0000313" key="6">
    <source>
        <dbReference type="EMBL" id="SPC79682.1"/>
    </source>
</evidence>
<dbReference type="Gene3D" id="3.10.20.370">
    <property type="match status" value="1"/>
</dbReference>
<dbReference type="EMBL" id="OIVN01000405">
    <property type="protein sequence ID" value="SPC79682.1"/>
    <property type="molecule type" value="Genomic_DNA"/>
</dbReference>
<dbReference type="GO" id="GO:0006508">
    <property type="term" value="P:proteolysis"/>
    <property type="evidence" value="ECO:0007669"/>
    <property type="project" value="UniProtKB-KW"/>
</dbReference>
<dbReference type="GO" id="GO:0004190">
    <property type="term" value="F:aspartic-type endopeptidase activity"/>
    <property type="evidence" value="ECO:0007669"/>
    <property type="project" value="UniProtKB-KW"/>
</dbReference>
<evidence type="ECO:0000256" key="4">
    <source>
        <dbReference type="PROSITE-ProRule" id="PRU00047"/>
    </source>
</evidence>
<dbReference type="Pfam" id="PF24626">
    <property type="entry name" value="SH3_Tf2-1"/>
    <property type="match status" value="1"/>
</dbReference>
<reference evidence="6" key="1">
    <citation type="submission" date="2018-02" db="EMBL/GenBank/DDBJ databases">
        <authorList>
            <person name="Cohen D.B."/>
            <person name="Kent A.D."/>
        </authorList>
    </citation>
    <scope>NUCLEOTIDE SEQUENCE</scope>
</reference>
<organism evidence="6">
    <name type="scientific">Fagus sylvatica</name>
    <name type="common">Beechnut</name>
    <dbReference type="NCBI Taxonomy" id="28930"/>
    <lineage>
        <taxon>Eukaryota</taxon>
        <taxon>Viridiplantae</taxon>
        <taxon>Streptophyta</taxon>
        <taxon>Embryophyta</taxon>
        <taxon>Tracheophyta</taxon>
        <taxon>Spermatophyta</taxon>
        <taxon>Magnoliopsida</taxon>
        <taxon>eudicotyledons</taxon>
        <taxon>Gunneridae</taxon>
        <taxon>Pentapetalae</taxon>
        <taxon>rosids</taxon>
        <taxon>fabids</taxon>
        <taxon>Fagales</taxon>
        <taxon>Fagaceae</taxon>
        <taxon>Fagus</taxon>
    </lineage>
</organism>
<evidence type="ECO:0000256" key="1">
    <source>
        <dbReference type="ARBA" id="ARBA00022670"/>
    </source>
</evidence>
<sequence>MAASGDRVEGPNDRARGEDALWRAIEEQRQQMTKIRELLVELRLNVNEGRVDRERARGFAREPLVNGVERFFEMMEVPEEKMVKFVAFRLKSGAAVWWDQLQKNRQRQGKDIVRTWRRMKQLLIGRFLPPDYEQHLFQLYLNCMQGSRTVFDYTTEFSRLSDRNSLTETKGQRLPGTLTVMETTLPIRQQQQMEGVALRNPNPCVRNRPEKCYRCGKSGHRSNTCPKRKPVGLVEEEDGRVEDFDDEDEDGDLYDGVEFAKEAGERVNCVVQRVFCENFIAKRLVEHLKLPTQKHPTPYTIGWIKKGLIVEVTEICHVPISIGKIYKDEVVCDIVDMDASHVLLGRPWQYDVDITYKGRDNIYLFTWESHKIAMIPLKSPTLPNKPFKVEGKFVLTLAKSEAEFVTDAEGAQGVYALTVKTLMENEVLREKIEELLVKGFIRESMSPCAVPALLTPKKDGSWRMCVDSRAINKITIRYQFPIPRLDDMLDMLEGSKLFTKLDLRSGYHQIRIKPGDEWKTAFKSKDGLYEWLVMSFGLSNTPSTFMRVMNQVLKPFVRKFVVVYFDDILIYSKNPEEHVDQLRQMKRRFKPFENGLRRRLTIMAPIIECMKKGKFQWGEETKKSFALIKEKLCTAPVLALPSFEKVFEVECDASGVGIGAVLSQEKRPVAFFSEKLSESRQKWSTYNQEFYAVKFPFAIRHKLGVLNRVTDALSRRANLLVTLTHEVVGFDCLKELYEEDDDFKEIWEKCIAKQPVSDFYKNEGYSKMGHFIPCWKISDASHIARLFFREMFDTSLNRSTTAHPQTDGQTESLNRTLVVYMKPPKHTVDLVQLPKVPRLSVAAENMAKQVQAVQAEVMLFLRKERFPVGTYNKLKPKKYGPYKVLKKLNDNAYVIDLPEDMGISKAFNVADLYDYHADEPLYLELNLRSSSLQVEGTDVGQLAKDFMEQFELQKTKRAIHRP</sequence>
<dbReference type="CDD" id="cd01647">
    <property type="entry name" value="RT_LTR"/>
    <property type="match status" value="1"/>
</dbReference>
<dbReference type="PROSITE" id="PS50158">
    <property type="entry name" value="ZF_CCHC"/>
    <property type="match status" value="1"/>
</dbReference>
<keyword evidence="2" id="KW-0064">Aspartyl protease</keyword>
<dbReference type="InterPro" id="IPR005162">
    <property type="entry name" value="Retrotrans_gag_dom"/>
</dbReference>
<name>A0A2N9EXV3_FAGSY</name>
<dbReference type="InterPro" id="IPR041577">
    <property type="entry name" value="RT_RNaseH_2"/>
</dbReference>
<dbReference type="Pfam" id="PF03732">
    <property type="entry name" value="Retrotrans_gag"/>
    <property type="match status" value="1"/>
</dbReference>
<evidence type="ECO:0000259" key="5">
    <source>
        <dbReference type="PROSITE" id="PS50158"/>
    </source>
</evidence>
<proteinExistence type="predicted"/>
<dbReference type="InterPro" id="IPR043502">
    <property type="entry name" value="DNA/RNA_pol_sf"/>
</dbReference>
<keyword evidence="4" id="KW-0863">Zinc-finger</keyword>
<dbReference type="Pfam" id="PF00098">
    <property type="entry name" value="zf-CCHC"/>
    <property type="match status" value="1"/>
</dbReference>
<dbReference type="PANTHER" id="PTHR35046">
    <property type="entry name" value="ZINC KNUCKLE (CCHC-TYPE) FAMILY PROTEIN"/>
    <property type="match status" value="1"/>
</dbReference>
<dbReference type="InterPro" id="IPR056924">
    <property type="entry name" value="SH3_Tf2-1"/>
</dbReference>
<dbReference type="InterPro" id="IPR043128">
    <property type="entry name" value="Rev_trsase/Diguanyl_cyclase"/>
</dbReference>
<dbReference type="Pfam" id="PF00078">
    <property type="entry name" value="RVT_1"/>
    <property type="match status" value="1"/>
</dbReference>
<dbReference type="GO" id="GO:0008270">
    <property type="term" value="F:zinc ion binding"/>
    <property type="evidence" value="ECO:0007669"/>
    <property type="project" value="UniProtKB-KW"/>
</dbReference>
<dbReference type="GO" id="GO:0003677">
    <property type="term" value="F:DNA binding"/>
    <property type="evidence" value="ECO:0007669"/>
    <property type="project" value="UniProtKB-KW"/>
</dbReference>